<evidence type="ECO:0000256" key="4">
    <source>
        <dbReference type="SAM" id="Phobius"/>
    </source>
</evidence>
<comment type="caution">
    <text evidence="6">The sequence shown here is derived from an EMBL/GenBank/DDBJ whole genome shotgun (WGS) entry which is preliminary data.</text>
</comment>
<proteinExistence type="inferred from homology"/>
<reference evidence="6 7" key="1">
    <citation type="submission" date="2017-02" db="EMBL/GenBank/DDBJ databases">
        <title>Genomic diversity within the haloalkaliphilic genus Thioalkalivibrio.</title>
        <authorList>
            <person name="Ahn A.-C."/>
            <person name="Meier-Kolthoff J."/>
            <person name="Overmars L."/>
            <person name="Richter M."/>
            <person name="Woyke T."/>
            <person name="Sorokin D.Y."/>
            <person name="Muyzer G."/>
        </authorList>
    </citation>
    <scope>NUCLEOTIDE SEQUENCE [LARGE SCALE GENOMIC DNA]</scope>
    <source>
        <strain evidence="6 7">ALJD</strain>
    </source>
</reference>
<dbReference type="GO" id="GO:0015833">
    <property type="term" value="P:peptide transport"/>
    <property type="evidence" value="ECO:0007669"/>
    <property type="project" value="TreeGrafter"/>
</dbReference>
<dbReference type="EMBL" id="MVBK01000019">
    <property type="protein sequence ID" value="OOG27546.1"/>
    <property type="molecule type" value="Genomic_DNA"/>
</dbReference>
<keyword evidence="7" id="KW-1185">Reference proteome</keyword>
<evidence type="ECO:0000256" key="2">
    <source>
        <dbReference type="ARBA" id="ARBA00022448"/>
    </source>
</evidence>
<keyword evidence="3" id="KW-0732">Signal</keyword>
<evidence type="ECO:0000313" key="7">
    <source>
        <dbReference type="Proteomes" id="UP000189462"/>
    </source>
</evidence>
<comment type="similarity">
    <text evidence="1">Belongs to the bacterial solute-binding protein 5 family.</text>
</comment>
<organism evidence="6 7">
    <name type="scientific">Thioalkalivibrio denitrificans</name>
    <dbReference type="NCBI Taxonomy" id="108003"/>
    <lineage>
        <taxon>Bacteria</taxon>
        <taxon>Pseudomonadati</taxon>
        <taxon>Pseudomonadota</taxon>
        <taxon>Gammaproteobacteria</taxon>
        <taxon>Chromatiales</taxon>
        <taxon>Ectothiorhodospiraceae</taxon>
        <taxon>Thioalkalivibrio</taxon>
    </lineage>
</organism>
<dbReference type="SUPFAM" id="SSF53850">
    <property type="entry name" value="Periplasmic binding protein-like II"/>
    <property type="match status" value="1"/>
</dbReference>
<keyword evidence="2" id="KW-0813">Transport</keyword>
<keyword evidence="4" id="KW-0472">Membrane</keyword>
<dbReference type="Proteomes" id="UP000189462">
    <property type="component" value="Unassembled WGS sequence"/>
</dbReference>
<accession>A0A1V3NS39</accession>
<dbReference type="PANTHER" id="PTHR30290">
    <property type="entry name" value="PERIPLASMIC BINDING COMPONENT OF ABC TRANSPORTER"/>
    <property type="match status" value="1"/>
</dbReference>
<evidence type="ECO:0000259" key="5">
    <source>
        <dbReference type="Pfam" id="PF00496"/>
    </source>
</evidence>
<protein>
    <submittedName>
        <fullName evidence="6">ABC transporter substrate-binding protein</fullName>
    </submittedName>
</protein>
<dbReference type="STRING" id="108003.B1C78_03490"/>
<dbReference type="RefSeq" id="WP_077277750.1">
    <property type="nucleotide sequence ID" value="NZ_MVBK01000019.1"/>
</dbReference>
<evidence type="ECO:0000313" key="6">
    <source>
        <dbReference type="EMBL" id="OOG27546.1"/>
    </source>
</evidence>
<evidence type="ECO:0000256" key="3">
    <source>
        <dbReference type="ARBA" id="ARBA00022729"/>
    </source>
</evidence>
<dbReference type="InterPro" id="IPR000914">
    <property type="entry name" value="SBP_5_dom"/>
</dbReference>
<dbReference type="PANTHER" id="PTHR30290:SF9">
    <property type="entry name" value="OLIGOPEPTIDE-BINDING PROTEIN APPA"/>
    <property type="match status" value="1"/>
</dbReference>
<keyword evidence="4" id="KW-0812">Transmembrane</keyword>
<dbReference type="OrthoDB" id="48849at2"/>
<dbReference type="AlphaFoldDB" id="A0A1V3NS39"/>
<dbReference type="GO" id="GO:1904680">
    <property type="term" value="F:peptide transmembrane transporter activity"/>
    <property type="evidence" value="ECO:0007669"/>
    <property type="project" value="TreeGrafter"/>
</dbReference>
<feature type="transmembrane region" description="Helical" evidence="4">
    <location>
        <begin position="21"/>
        <end position="42"/>
    </location>
</feature>
<evidence type="ECO:0000256" key="1">
    <source>
        <dbReference type="ARBA" id="ARBA00005695"/>
    </source>
</evidence>
<name>A0A1V3NS39_9GAMM</name>
<keyword evidence="4" id="KW-1133">Transmembrane helix</keyword>
<gene>
    <name evidence="6" type="ORF">B1C78_03490</name>
</gene>
<dbReference type="InterPro" id="IPR039424">
    <property type="entry name" value="SBP_5"/>
</dbReference>
<dbReference type="Gene3D" id="3.10.105.10">
    <property type="entry name" value="Dipeptide-binding Protein, Domain 3"/>
    <property type="match status" value="1"/>
</dbReference>
<feature type="domain" description="Solute-binding protein family 5" evidence="5">
    <location>
        <begin position="66"/>
        <end position="296"/>
    </location>
</feature>
<dbReference type="Pfam" id="PF00496">
    <property type="entry name" value="SBP_bac_5"/>
    <property type="match status" value="1"/>
</dbReference>
<sequence length="861" mass="96882">MAPKCRDPGSHRGRGLRRYTGLLLPLLLVAALLVIAGLLAGGRGGHTVIVDRGTPATEQDLRERRGPLVDEVVFTQQQDAGQVVGLIERGSHQVFAQGINRPALFQRLRDSAATAYDLSYGTSVELTFNPSGPEFSDGRLNPFAVPAMREAINWLINRRHIAEEIYGGLAVPRYLPLNTAFPDYARLAEMARELELLYGHDPARAREAIRREMQNLGAEWVHGRWMYNGQPVSLTLLIRNDDERRRVGDYLANLLEGEGFRIERLYRTAEEASRIWIVGDPAGGRWHIYTGAWISTLIQRDQAENFSFYYTPRGRAEPLWQAYQPDPDFDAVADRLQRREYSDWEERQDLMRQALSLSMTDSARVWLVDQLNVWPRARDVTLAVDLAGGTSGSNLWPYTLGYAGRQGGRVVVGMPSLLTEPWNPVAGSNWIFDQMITRALNDPPVLPDPFTGLFLPQRIERAEVTVREDAPVIRTLDWLSLDTTEDIEVPGDTWVDWDGAEQRFLTADETAPEGLSARTRVRVYYEPDYLERRWHDGSPMSMVDVVLPWIMLFERANPDSPLFDVAHVPAFEAFQRHFRGWRIVSESPLVLEIYSDQIHPDAEAIVANRVPGVTAWHVLALGILAEREGSLAFSSNKADRMRTDWLSLVSGPSLPVLERQLHRASEIEYLPYAETLAHFTDSGEIVARYRSLADWYAARRHFYVGSGPFFLQSVHPVEGSAVLRRFPEFPDPSDKWLRFAEPEIPELTLDGPVVVTHGETATFLLEITLDGKPYPEQAIQDVQYLLFDGDNRVALRGGAQYQGEGRWLIRMDEEAFANLPMGANSLEVAVTSDRVALPAFASHAFATVAGSAPPEPIEVTP</sequence>